<dbReference type="Proteomes" id="UP000199004">
    <property type="component" value="Unassembled WGS sequence"/>
</dbReference>
<sequence>MDEGDVVADMERVRTGDDRVDSVIASIEGLEGLPVEEHVAAFEQAHDELRRALDAAPTDGPPDQA</sequence>
<name>A0A1G9XQN5_9ACTN</name>
<proteinExistence type="predicted"/>
<keyword evidence="2" id="KW-1185">Reference proteome</keyword>
<evidence type="ECO:0000313" key="2">
    <source>
        <dbReference type="Proteomes" id="UP000199004"/>
    </source>
</evidence>
<accession>A0A1G9XQN5</accession>
<organism evidence="1 2">
    <name type="scientific">Nocardioides szechwanensis</name>
    <dbReference type="NCBI Taxonomy" id="1005944"/>
    <lineage>
        <taxon>Bacteria</taxon>
        <taxon>Bacillati</taxon>
        <taxon>Actinomycetota</taxon>
        <taxon>Actinomycetes</taxon>
        <taxon>Propionibacteriales</taxon>
        <taxon>Nocardioidaceae</taxon>
        <taxon>Nocardioides</taxon>
    </lineage>
</organism>
<gene>
    <name evidence="1" type="ORF">SAMN05192576_1448</name>
</gene>
<dbReference type="AlphaFoldDB" id="A0A1G9XQN5"/>
<dbReference type="EMBL" id="FNIC01000001">
    <property type="protein sequence ID" value="SDM99104.1"/>
    <property type="molecule type" value="Genomic_DNA"/>
</dbReference>
<dbReference type="STRING" id="1005944.SAMN05192576_1448"/>
<reference evidence="1 2" key="1">
    <citation type="submission" date="2016-10" db="EMBL/GenBank/DDBJ databases">
        <authorList>
            <person name="de Groot N.N."/>
        </authorList>
    </citation>
    <scope>NUCLEOTIDE SEQUENCE [LARGE SCALE GENOMIC DNA]</scope>
    <source>
        <strain evidence="1 2">CGMCC 1.11147</strain>
    </source>
</reference>
<evidence type="ECO:0000313" key="1">
    <source>
        <dbReference type="EMBL" id="SDM99104.1"/>
    </source>
</evidence>
<protein>
    <submittedName>
        <fullName evidence="1">Uncharacterized protein</fullName>
    </submittedName>
</protein>